<feature type="domain" description="YrdC-like" evidence="11">
    <location>
        <begin position="198"/>
        <end position="381"/>
    </location>
</feature>
<dbReference type="SUPFAM" id="SSF54975">
    <property type="entry name" value="Acylphosphatase/BLUF domain-like"/>
    <property type="match status" value="1"/>
</dbReference>
<gene>
    <name evidence="12" type="primary">hypF</name>
    <name evidence="12" type="ORF">OUY18_10280</name>
</gene>
<dbReference type="InterPro" id="IPR055128">
    <property type="entry name" value="HypF_C_2"/>
</dbReference>
<evidence type="ECO:0000256" key="1">
    <source>
        <dbReference type="ARBA" id="ARBA00004711"/>
    </source>
</evidence>
<keyword evidence="5" id="KW-0863">Zinc-finger</keyword>
<feature type="active site" evidence="9">
    <location>
        <position position="35"/>
    </location>
</feature>
<dbReference type="Pfam" id="PF01300">
    <property type="entry name" value="Sua5_yciO_yrdC"/>
    <property type="match status" value="1"/>
</dbReference>
<dbReference type="InterPro" id="IPR011125">
    <property type="entry name" value="Znf_HypF"/>
</dbReference>
<evidence type="ECO:0000313" key="13">
    <source>
        <dbReference type="Proteomes" id="UP001082703"/>
    </source>
</evidence>
<evidence type="ECO:0000259" key="11">
    <source>
        <dbReference type="PROSITE" id="PS51163"/>
    </source>
</evidence>
<dbReference type="InterPro" id="IPR041440">
    <property type="entry name" value="HypF_C"/>
</dbReference>
<feature type="active site" evidence="9">
    <location>
        <position position="17"/>
    </location>
</feature>
<dbReference type="InterPro" id="IPR051060">
    <property type="entry name" value="Carbamoyltrans_HypF-like"/>
</dbReference>
<dbReference type="SUPFAM" id="SSF55821">
    <property type="entry name" value="YrdC/RibB"/>
    <property type="match status" value="1"/>
</dbReference>
<dbReference type="Gene3D" id="3.30.420.40">
    <property type="match status" value="1"/>
</dbReference>
<dbReference type="NCBIfam" id="TIGR00143">
    <property type="entry name" value="hypF"/>
    <property type="match status" value="1"/>
</dbReference>
<dbReference type="InterPro" id="IPR004421">
    <property type="entry name" value="Carbamoyltransferase_HypF"/>
</dbReference>
<feature type="domain" description="Acylphosphatase-like" evidence="10">
    <location>
        <begin position="2"/>
        <end position="88"/>
    </location>
</feature>
<dbReference type="Gene3D" id="3.30.420.360">
    <property type="match status" value="1"/>
</dbReference>
<sequence>MTVFITVFGIVQGVGYRPFVAAQAKELGVKGWVRNCGGIVQITASGDPETVEGFVRRLHEKRPEGAQVERVTVKPQPEEPFDEFRIDLSGKCKGHTGEAPVIPPDLPMCESCKKELQNPKDRRYRYPFISCASCGPRYSIMNTLPYDRGTTTMQDFAMCPSCEKEYQAGRRCHAQTISCHDCGPQLILRDQGMVWEKEEAFAKAADLIRNGGVLAVKGVGGYQFVCTPDKEDAVERLRLLKGREKKPFAVMFPSVEAIRAHCSVSDEEETLLKSVARPIVLLRITEKLFCPQVSGESRFLGAFLPCTGLHQLLTDTLGPLVVTSGNFTSEPILYRDEELLKVDSPFLSGVLYHTRRILSPLDDSVARVFEGTPQVIRRSRGYVPLPLLFARRAGKPVLAMGGDLKSSFCLLKGDRAYVSQYFGDMENYQVSRNYRNGLKHMERLLRIEPLSVACDMHPGYHTTAFGEDLALRITAAGPLKFQHHHAHAASVMAEHHLDGCIGVVFDGTGYGTDGTVWGGEFLLCSGADFERRAHLRSVPLCGGDAVAKNAVLAADCYRCAAGEALGSPRFEMVQAAIKHRINTQDSSSMGRLFDAVSALLGIREENSYEGECAIALENAAAAAKDAGKAPLFLEFPILEKENGEMVVDQVSLISQLLETVRADGDKDRIALGFHEALSDAVLAVCRKIRAKSGEKRVALSGGVFANLILLHQCYHKLIENGFCVFLNNAVPSNDGGVCLGQAWLAAVTQQEGSE</sequence>
<evidence type="ECO:0000313" key="12">
    <source>
        <dbReference type="EMBL" id="MCY1714640.1"/>
    </source>
</evidence>
<dbReference type="InterPro" id="IPR017945">
    <property type="entry name" value="DHBP_synth_RibB-like_a/b_dom"/>
</dbReference>
<dbReference type="Pfam" id="PF07503">
    <property type="entry name" value="zf-HYPF"/>
    <property type="match status" value="2"/>
</dbReference>
<dbReference type="EC" id="6.2.-.-" evidence="8"/>
<comment type="similarity">
    <text evidence="2 8">Belongs to the carbamoyltransferase HypF family.</text>
</comment>
<evidence type="ECO:0000256" key="8">
    <source>
        <dbReference type="PIRNR" id="PIRNR006256"/>
    </source>
</evidence>
<name>A0ABT4BWD9_9FIRM</name>
<comment type="catalytic activity">
    <reaction evidence="7">
        <text>C-terminal L-cysteinyl-[HypE protein] + carbamoyl phosphate + ATP + H2O = C-terminal S-carboxamide-L-cysteinyl-[HypE protein] + AMP + phosphate + diphosphate + H(+)</text>
        <dbReference type="Rhea" id="RHEA:55636"/>
        <dbReference type="Rhea" id="RHEA-COMP:14247"/>
        <dbReference type="Rhea" id="RHEA-COMP:14392"/>
        <dbReference type="ChEBI" id="CHEBI:15377"/>
        <dbReference type="ChEBI" id="CHEBI:15378"/>
        <dbReference type="ChEBI" id="CHEBI:30616"/>
        <dbReference type="ChEBI" id="CHEBI:33019"/>
        <dbReference type="ChEBI" id="CHEBI:43474"/>
        <dbReference type="ChEBI" id="CHEBI:58228"/>
        <dbReference type="ChEBI" id="CHEBI:76913"/>
        <dbReference type="ChEBI" id="CHEBI:139126"/>
        <dbReference type="ChEBI" id="CHEBI:456215"/>
    </reaction>
</comment>
<accession>A0ABT4BWD9</accession>
<dbReference type="InterPro" id="IPR006070">
    <property type="entry name" value="Sua5-like_dom"/>
</dbReference>
<dbReference type="Pfam" id="PF00708">
    <property type="entry name" value="Acylphosphatase"/>
    <property type="match status" value="1"/>
</dbReference>
<comment type="pathway">
    <text evidence="1">Protein modification; [NiFe] hydrogenase maturation.</text>
</comment>
<dbReference type="Gene3D" id="3.90.870.50">
    <property type="match status" value="1"/>
</dbReference>
<organism evidence="12 13">
    <name type="scientific">Caproiciproducens galactitolivorans</name>
    <dbReference type="NCBI Taxonomy" id="642589"/>
    <lineage>
        <taxon>Bacteria</taxon>
        <taxon>Bacillati</taxon>
        <taxon>Bacillota</taxon>
        <taxon>Clostridia</taxon>
        <taxon>Eubacteriales</taxon>
        <taxon>Acutalibacteraceae</taxon>
        <taxon>Caproiciproducens</taxon>
    </lineage>
</organism>
<dbReference type="InterPro" id="IPR036046">
    <property type="entry name" value="Acylphosphatase-like_dom_sf"/>
</dbReference>
<evidence type="ECO:0000256" key="3">
    <source>
        <dbReference type="ARBA" id="ARBA00022598"/>
    </source>
</evidence>
<keyword evidence="13" id="KW-1185">Reference proteome</keyword>
<keyword evidence="3 12" id="KW-0436">Ligase</keyword>
<dbReference type="PROSITE" id="PS51163">
    <property type="entry name" value="YRDC"/>
    <property type="match status" value="1"/>
</dbReference>
<dbReference type="PANTHER" id="PTHR42959">
    <property type="entry name" value="CARBAMOYLTRANSFERASE"/>
    <property type="match status" value="1"/>
</dbReference>
<comment type="catalytic activity">
    <reaction evidence="9">
        <text>an acyl phosphate + H2O = a carboxylate + phosphate + H(+)</text>
        <dbReference type="Rhea" id="RHEA:14965"/>
        <dbReference type="ChEBI" id="CHEBI:15377"/>
        <dbReference type="ChEBI" id="CHEBI:15378"/>
        <dbReference type="ChEBI" id="CHEBI:29067"/>
        <dbReference type="ChEBI" id="CHEBI:43474"/>
        <dbReference type="ChEBI" id="CHEBI:59918"/>
        <dbReference type="EC" id="3.6.1.7"/>
    </reaction>
</comment>
<evidence type="ECO:0000256" key="4">
    <source>
        <dbReference type="ARBA" id="ARBA00022723"/>
    </source>
</evidence>
<evidence type="ECO:0000256" key="6">
    <source>
        <dbReference type="ARBA" id="ARBA00022833"/>
    </source>
</evidence>
<evidence type="ECO:0000256" key="9">
    <source>
        <dbReference type="PROSITE-ProRule" id="PRU00520"/>
    </source>
</evidence>
<keyword evidence="4" id="KW-0479">Metal-binding</keyword>
<evidence type="ECO:0000256" key="5">
    <source>
        <dbReference type="ARBA" id="ARBA00022771"/>
    </source>
</evidence>
<keyword evidence="6" id="KW-0862">Zinc</keyword>
<evidence type="ECO:0000256" key="2">
    <source>
        <dbReference type="ARBA" id="ARBA00008097"/>
    </source>
</evidence>
<dbReference type="PANTHER" id="PTHR42959:SF1">
    <property type="entry name" value="CARBAMOYLTRANSFERASE HYPF"/>
    <property type="match status" value="1"/>
</dbReference>
<protein>
    <recommendedName>
        <fullName evidence="8">Carbamoyltransferase</fullName>
        <ecNumber evidence="8">6.2.-.-</ecNumber>
    </recommendedName>
</protein>
<dbReference type="Gene3D" id="3.30.110.120">
    <property type="match status" value="1"/>
</dbReference>
<proteinExistence type="inferred from homology"/>
<keyword evidence="9" id="KW-0378">Hydrolase</keyword>
<dbReference type="InterPro" id="IPR001792">
    <property type="entry name" value="Acylphosphatase-like_dom"/>
</dbReference>
<dbReference type="Pfam" id="PF17788">
    <property type="entry name" value="HypF_C"/>
    <property type="match status" value="1"/>
</dbReference>
<evidence type="ECO:0000256" key="7">
    <source>
        <dbReference type="ARBA" id="ARBA00048220"/>
    </source>
</evidence>
<dbReference type="PROSITE" id="PS51160">
    <property type="entry name" value="ACYLPHOSPHATASE_3"/>
    <property type="match status" value="1"/>
</dbReference>
<dbReference type="PIRSF" id="PIRSF006256">
    <property type="entry name" value="CMPcnvr_hdrg_mat"/>
    <property type="match status" value="1"/>
</dbReference>
<dbReference type="RefSeq" id="WP_268058696.1">
    <property type="nucleotide sequence ID" value="NZ_JAPOHA010000010.1"/>
</dbReference>
<comment type="caution">
    <text evidence="12">The sequence shown here is derived from an EMBL/GenBank/DDBJ whole genome shotgun (WGS) entry which is preliminary data.</text>
</comment>
<dbReference type="EMBL" id="JAPOHA010000010">
    <property type="protein sequence ID" value="MCY1714640.1"/>
    <property type="molecule type" value="Genomic_DNA"/>
</dbReference>
<evidence type="ECO:0000259" key="10">
    <source>
        <dbReference type="PROSITE" id="PS51160"/>
    </source>
</evidence>
<dbReference type="Proteomes" id="UP001082703">
    <property type="component" value="Unassembled WGS sequence"/>
</dbReference>
<dbReference type="Pfam" id="PF22521">
    <property type="entry name" value="HypF_C_2"/>
    <property type="match status" value="1"/>
</dbReference>
<dbReference type="GO" id="GO:0016874">
    <property type="term" value="F:ligase activity"/>
    <property type="evidence" value="ECO:0007669"/>
    <property type="project" value="UniProtKB-KW"/>
</dbReference>
<reference evidence="12 13" key="1">
    <citation type="submission" date="2022-11" db="EMBL/GenBank/DDBJ databases">
        <authorList>
            <person name="Caiyu Z."/>
        </authorList>
    </citation>
    <scope>NUCLEOTIDE SEQUENCE [LARGE SCALE GENOMIC DNA]</scope>
    <source>
        <strain evidence="12 13">YR-4</strain>
    </source>
</reference>